<gene>
    <name evidence="4" type="ORF">HXK00_08600</name>
</gene>
<keyword evidence="4" id="KW-0378">Hydrolase</keyword>
<keyword evidence="4" id="KW-0255">Endonuclease</keyword>
<evidence type="ECO:0000313" key="4">
    <source>
        <dbReference type="EMBL" id="MBF0935679.1"/>
    </source>
</evidence>
<dbReference type="Pfam" id="PF22679">
    <property type="entry name" value="T1R_D3-like"/>
    <property type="match status" value="1"/>
</dbReference>
<proteinExistence type="predicted"/>
<dbReference type="GO" id="GO:0004519">
    <property type="term" value="F:endonuclease activity"/>
    <property type="evidence" value="ECO:0007669"/>
    <property type="project" value="UniProtKB-KW"/>
</dbReference>
<dbReference type="InterPro" id="IPR027417">
    <property type="entry name" value="P-loop_NTPase"/>
</dbReference>
<organism evidence="4 5">
    <name type="scientific">Abiotrophia defectiva</name>
    <name type="common">Streptococcus defectivus</name>
    <dbReference type="NCBI Taxonomy" id="46125"/>
    <lineage>
        <taxon>Bacteria</taxon>
        <taxon>Bacillati</taxon>
        <taxon>Bacillota</taxon>
        <taxon>Bacilli</taxon>
        <taxon>Lactobacillales</taxon>
        <taxon>Aerococcaceae</taxon>
        <taxon>Abiotrophia</taxon>
    </lineage>
</organism>
<dbReference type="Proteomes" id="UP000757900">
    <property type="component" value="Unassembled WGS sequence"/>
</dbReference>
<dbReference type="Gene3D" id="3.40.50.300">
    <property type="entry name" value="P-loop containing nucleotide triphosphate hydrolases"/>
    <property type="match status" value="1"/>
</dbReference>
<keyword evidence="4" id="KW-0540">Nuclease</keyword>
<reference evidence="4" key="1">
    <citation type="submission" date="2020-04" db="EMBL/GenBank/DDBJ databases">
        <title>Deep metagenomics examines the oral microbiome during advanced dental caries in children, revealing novel taxa and co-occurrences with host molecules.</title>
        <authorList>
            <person name="Baker J.L."/>
            <person name="Morton J.T."/>
            <person name="Dinis M."/>
            <person name="Alvarez R."/>
            <person name="Tran N.C."/>
            <person name="Knight R."/>
            <person name="Edlund A."/>
        </authorList>
    </citation>
    <scope>NUCLEOTIDE SEQUENCE</scope>
    <source>
        <strain evidence="4">JCVI_23_bin.16</strain>
    </source>
</reference>
<evidence type="ECO:0000256" key="1">
    <source>
        <dbReference type="ARBA" id="ARBA00022747"/>
    </source>
</evidence>
<dbReference type="InterPro" id="IPR051268">
    <property type="entry name" value="Type-I_R_enzyme_R_subunit"/>
</dbReference>
<dbReference type="PANTHER" id="PTHR30195:SF16">
    <property type="entry name" value="TYPE I RESTRICTION ENZYME ENDONUCLEASE SUBUNIT"/>
    <property type="match status" value="1"/>
</dbReference>
<dbReference type="EMBL" id="JABZFV010000335">
    <property type="protein sequence ID" value="MBF0935679.1"/>
    <property type="molecule type" value="Genomic_DNA"/>
</dbReference>
<evidence type="ECO:0000313" key="5">
    <source>
        <dbReference type="Proteomes" id="UP000757900"/>
    </source>
</evidence>
<feature type="non-terminal residue" evidence="4">
    <location>
        <position position="1"/>
    </location>
</feature>
<feature type="domain" description="Restriction endonuclease type I HsdR second RecA-like helicase" evidence="3">
    <location>
        <begin position="1"/>
        <end position="51"/>
    </location>
</feature>
<evidence type="ECO:0000259" key="2">
    <source>
        <dbReference type="Pfam" id="PF12008"/>
    </source>
</evidence>
<comment type="caution">
    <text evidence="4">The sequence shown here is derived from an EMBL/GenBank/DDBJ whole genome shotgun (WGS) entry which is preliminary data.</text>
</comment>
<dbReference type="GO" id="GO:0009307">
    <property type="term" value="P:DNA restriction-modification system"/>
    <property type="evidence" value="ECO:0007669"/>
    <property type="project" value="UniProtKB-KW"/>
</dbReference>
<sequence>DQLLTGFDAPELNTLYVDRILKGANLVQAYSRTNRVADMLEKPWGRVVNYRWPSINERLMNEALAIYSNSDSAKLTDEERKKRNEEEGIIEKSFTDLLLDVRTTVRNLSHLTEAFTDLPRSERQKEEMLVQLRNFNSGFAKLKQFDQDSEEVLETLSRYDALREDASSYENQTQGHASGYDYENPDRLINALGMSGDQCVTLTTTLANELKRHLEKKHSDKDGDYHIDLKLTHIKDVKVDYDYLTDLLEDLLNQVHDKQLDQAHSTRSEIERFALGLEDQQYADKINRAADAILTGVYPDNPDFKYPARLTGSEQLIQEASTKSIVREIRLFRVKWGIMDAVNNEDLLMMIYSHRFGQKDLDDSGKLGDILKQGAKEYQDMTDDEEVLALNKVKYRNALRQAIYELADQYCNY</sequence>
<accession>A0A929MR02</accession>
<protein>
    <submittedName>
        <fullName evidence="4">Type I restriction endonuclease subunit R</fullName>
    </submittedName>
</protein>
<dbReference type="Pfam" id="PF12008">
    <property type="entry name" value="EcoR124_C"/>
    <property type="match status" value="1"/>
</dbReference>
<feature type="domain" description="Type I restriction enzyme R protein C-terminal" evidence="2">
    <location>
        <begin position="89"/>
        <end position="272"/>
    </location>
</feature>
<dbReference type="AlphaFoldDB" id="A0A929MR02"/>
<dbReference type="InterPro" id="IPR055180">
    <property type="entry name" value="HsdR_RecA-like_helicase_dom_2"/>
</dbReference>
<name>A0A929MR02_ABIDE</name>
<keyword evidence="1" id="KW-0680">Restriction system</keyword>
<evidence type="ECO:0000259" key="3">
    <source>
        <dbReference type="Pfam" id="PF22679"/>
    </source>
</evidence>
<dbReference type="InterPro" id="IPR022625">
    <property type="entry name" value="TypeI_RM_Rsu_C"/>
</dbReference>
<dbReference type="PANTHER" id="PTHR30195">
    <property type="entry name" value="TYPE I SITE-SPECIFIC DEOXYRIBONUCLEASE PROTEIN SUBUNIT M AND R"/>
    <property type="match status" value="1"/>
</dbReference>